<evidence type="ECO:0000313" key="2">
    <source>
        <dbReference type="Proteomes" id="UP000006175"/>
    </source>
</evidence>
<dbReference type="Proteomes" id="UP000006175">
    <property type="component" value="Chromosome"/>
</dbReference>
<keyword evidence="2" id="KW-1185">Reference proteome</keyword>
<dbReference type="eggNOG" id="arCOG04271">
    <property type="taxonomic scope" value="Archaea"/>
</dbReference>
<dbReference type="RefSeq" id="WP_014768117.1">
    <property type="nucleotide sequence ID" value="NC_018001.1"/>
</dbReference>
<sequence length="116" mass="13145">MVFSESCTVNEIQQLRVPNTYRLKLSCNTVSMEVELHEDVVSQPRISASIDVEITRDKEKCLEKYLCANGYVVSTSRIGDTYRTVISLHGLLVVIKSSSQLDLRPMDKIYFGLTVK</sequence>
<gene>
    <name evidence="1" type="ORF">Desfe_1361</name>
</gene>
<evidence type="ECO:0000313" key="1">
    <source>
        <dbReference type="EMBL" id="AFL67227.1"/>
    </source>
</evidence>
<accession>I3XTF3</accession>
<dbReference type="HOGENOM" id="CLU_168731_0_0_2"/>
<dbReference type="OrthoDB" id="17623at2157"/>
<dbReference type="GeneID" id="13061767"/>
<name>I3XTF3_DESAM</name>
<dbReference type="InterPro" id="IPR012340">
    <property type="entry name" value="NA-bd_OB-fold"/>
</dbReference>
<organism evidence="1 2">
    <name type="scientific">Desulfurococcus amylolyticus DSM 16532</name>
    <dbReference type="NCBI Taxonomy" id="768672"/>
    <lineage>
        <taxon>Archaea</taxon>
        <taxon>Thermoproteota</taxon>
        <taxon>Thermoprotei</taxon>
        <taxon>Desulfurococcales</taxon>
        <taxon>Desulfurococcaceae</taxon>
        <taxon>Desulfurococcus</taxon>
    </lineage>
</organism>
<protein>
    <submittedName>
        <fullName evidence="1">Uncharacterized protein</fullName>
    </submittedName>
</protein>
<dbReference type="Gene3D" id="2.40.50.140">
    <property type="entry name" value="Nucleic acid-binding proteins"/>
    <property type="match status" value="1"/>
</dbReference>
<dbReference type="Pfam" id="PF16992">
    <property type="entry name" value="RNA_pol_RpbG"/>
    <property type="match status" value="1"/>
</dbReference>
<dbReference type="InterPro" id="IPR031555">
    <property type="entry name" value="RNA_pol_Rpo8"/>
</dbReference>
<proteinExistence type="predicted"/>
<dbReference type="EMBL" id="CP003321">
    <property type="protein sequence ID" value="AFL67227.1"/>
    <property type="molecule type" value="Genomic_DNA"/>
</dbReference>
<dbReference type="AlphaFoldDB" id="I3XTF3"/>
<reference evidence="1 2" key="1">
    <citation type="journal article" date="2012" name="J. Bacteriol.">
        <title>Complete Genome Sequence of Desulfurococcus fermentans, a Hyperthermophilic Cellulolytic Crenarchaeon Isolated from a Freshwater Hot Spring in Kamchatka, Russia.</title>
        <authorList>
            <person name="Susanti D."/>
            <person name="Johnson E.F."/>
            <person name="Rodriguez J.R."/>
            <person name="Anderson I."/>
            <person name="Perevalova A.A."/>
            <person name="Kyrpides N."/>
            <person name="Lucas S."/>
            <person name="Han J."/>
            <person name="Lapidus A."/>
            <person name="Cheng J.F."/>
            <person name="Goodwin L."/>
            <person name="Pitluck S."/>
            <person name="Mavrommatis K."/>
            <person name="Peters L."/>
            <person name="Land M.L."/>
            <person name="Hauser L."/>
            <person name="Gopalan V."/>
            <person name="Chan P.P."/>
            <person name="Lowe T.M."/>
            <person name="Atomi H."/>
            <person name="Bonch-Osmolovskaya E.A."/>
            <person name="Woyke T."/>
            <person name="Mukhopadhyay B."/>
        </authorList>
    </citation>
    <scope>NUCLEOTIDE SEQUENCE [LARGE SCALE GENOMIC DNA]</scope>
    <source>
        <strain evidence="1 2">DSM 16532</strain>
    </source>
</reference>
<dbReference type="KEGG" id="dfd:Desfe_1361"/>